<dbReference type="OrthoDB" id="367235at2"/>
<dbReference type="PANTHER" id="PTHR39556:SF1">
    <property type="entry name" value="PROTEIN, PUTATIVE-RELATED"/>
    <property type="match status" value="1"/>
</dbReference>
<accession>A0A3S9SXN3</accession>
<feature type="transmembrane region" description="Helical" evidence="1">
    <location>
        <begin position="58"/>
        <end position="76"/>
    </location>
</feature>
<evidence type="ECO:0000313" key="3">
    <source>
        <dbReference type="Proteomes" id="UP000267250"/>
    </source>
</evidence>
<organism evidence="2 3">
    <name type="scientific">Anoxybacter fermentans</name>
    <dbReference type="NCBI Taxonomy" id="1323375"/>
    <lineage>
        <taxon>Bacteria</taxon>
        <taxon>Bacillati</taxon>
        <taxon>Bacillota</taxon>
        <taxon>Clostridia</taxon>
        <taxon>Halanaerobiales</taxon>
        <taxon>Anoxybacter</taxon>
    </lineage>
</organism>
<feature type="transmembrane region" description="Helical" evidence="1">
    <location>
        <begin position="383"/>
        <end position="400"/>
    </location>
</feature>
<keyword evidence="1" id="KW-0812">Transmembrane</keyword>
<dbReference type="Proteomes" id="UP000267250">
    <property type="component" value="Chromosome"/>
</dbReference>
<feature type="transmembrane region" description="Helical" evidence="1">
    <location>
        <begin position="264"/>
        <end position="282"/>
    </location>
</feature>
<feature type="transmembrane region" description="Helical" evidence="1">
    <location>
        <begin position="147"/>
        <end position="166"/>
    </location>
</feature>
<proteinExistence type="predicted"/>
<evidence type="ECO:0000313" key="2">
    <source>
        <dbReference type="EMBL" id="AZR73002.1"/>
    </source>
</evidence>
<feature type="transmembrane region" description="Helical" evidence="1">
    <location>
        <begin position="344"/>
        <end position="363"/>
    </location>
</feature>
<gene>
    <name evidence="2" type="ORF">BBF96_06090</name>
</gene>
<feature type="transmembrane region" description="Helical" evidence="1">
    <location>
        <begin position="96"/>
        <end position="126"/>
    </location>
</feature>
<dbReference type="RefSeq" id="WP_127016333.1">
    <property type="nucleotide sequence ID" value="NZ_CP016379.1"/>
</dbReference>
<dbReference type="AlphaFoldDB" id="A0A3S9SXN3"/>
<feature type="transmembrane region" description="Helical" evidence="1">
    <location>
        <begin position="236"/>
        <end position="252"/>
    </location>
</feature>
<evidence type="ECO:0008006" key="4">
    <source>
        <dbReference type="Google" id="ProtNLM"/>
    </source>
</evidence>
<protein>
    <recommendedName>
        <fullName evidence="4">DUF401 family protein</fullName>
    </recommendedName>
</protein>
<feature type="transmembrane region" description="Helical" evidence="1">
    <location>
        <begin position="172"/>
        <end position="192"/>
    </location>
</feature>
<keyword evidence="1" id="KW-0472">Membrane</keyword>
<keyword evidence="3" id="KW-1185">Reference proteome</keyword>
<dbReference type="Pfam" id="PF04165">
    <property type="entry name" value="DUF401"/>
    <property type="match status" value="1"/>
</dbReference>
<feature type="transmembrane region" description="Helical" evidence="1">
    <location>
        <begin position="302"/>
        <end position="332"/>
    </location>
</feature>
<reference evidence="2 3" key="1">
    <citation type="submission" date="2016-07" db="EMBL/GenBank/DDBJ databases">
        <title>Genome and transcriptome analysis of iron-reducing fermentative bacteria Anoxybacter fermentans.</title>
        <authorList>
            <person name="Zeng X."/>
            <person name="Shao Z."/>
        </authorList>
    </citation>
    <scope>NUCLEOTIDE SEQUENCE [LARGE SCALE GENOMIC DNA]</scope>
    <source>
        <strain evidence="2 3">DY22613</strain>
    </source>
</reference>
<evidence type="ECO:0000256" key="1">
    <source>
        <dbReference type="SAM" id="Phobius"/>
    </source>
</evidence>
<dbReference type="InterPro" id="IPR007294">
    <property type="entry name" value="DUF401"/>
</dbReference>
<dbReference type="EMBL" id="CP016379">
    <property type="protein sequence ID" value="AZR73002.1"/>
    <property type="molecule type" value="Genomic_DNA"/>
</dbReference>
<feature type="transmembrane region" description="Helical" evidence="1">
    <location>
        <begin position="6"/>
        <end position="37"/>
    </location>
</feature>
<name>A0A3S9SXN3_9FIRM</name>
<keyword evidence="1" id="KW-1133">Transmembrane helix</keyword>
<sequence length="401" mass="44327">MEIIGLLIAFVVIIGMVMKRINLGIAMFTGSIIIGLTSPKIGLTHFFEFLSAGLFSKTTLELVLVIINIGIIANLMDKTGLVDQMIGALSTLFRKFQIILAVVPSVMGALAIPGGAMLSAPMVNSIAKDLNLSNRKKMAINLLFRHIWYFVFPFTPGLILAAGLLGRDVFYLIRHLAPLTIVLGVVGFITLFRGMENSSIKEAKAVVKRRAVKELFLALLPLLVGILLPFFTPLPFWGALSIGIVILVIYKWDKIEFQMIWQSIEWKLSLGILGIMVFREFINNLDALYQLAESIINAGMPIWFLAVVLPGLVGFLTGSTSGAIGITFPLLIPFISGNQIDMGYVVLMYGSAFFSYYISPVHFCLILTAEYFGVTLKDTYKELFWPTLAGIGMMVILFFIY</sequence>
<dbReference type="PANTHER" id="PTHR39556">
    <property type="entry name" value="PROTEIN, PUTATIVE-RELATED"/>
    <property type="match status" value="1"/>
</dbReference>
<dbReference type="KEGG" id="aft:BBF96_06090"/>